<sequence length="59" mass="5697">MVSERVRALVCAVVGLVVGAVLGPLFVPDPTGIAAGALAVVVALAVGGGLRATWGRDGA</sequence>
<evidence type="ECO:0000313" key="3">
    <source>
        <dbReference type="Proteomes" id="UP000608850"/>
    </source>
</evidence>
<dbReference type="EMBL" id="BMOQ01000001">
    <property type="protein sequence ID" value="GGN05711.1"/>
    <property type="molecule type" value="Genomic_DNA"/>
</dbReference>
<organism evidence="2 3">
    <name type="scientific">Halarchaeum nitratireducens</name>
    <dbReference type="NCBI Taxonomy" id="489913"/>
    <lineage>
        <taxon>Archaea</taxon>
        <taxon>Methanobacteriati</taxon>
        <taxon>Methanobacteriota</taxon>
        <taxon>Stenosarchaea group</taxon>
        <taxon>Halobacteria</taxon>
        <taxon>Halobacteriales</taxon>
        <taxon>Halobacteriaceae</taxon>
    </lineage>
</organism>
<reference evidence="2 3" key="1">
    <citation type="journal article" date="2019" name="Int. J. Syst. Evol. Microbiol.">
        <title>The Global Catalogue of Microorganisms (GCM) 10K type strain sequencing project: providing services to taxonomists for standard genome sequencing and annotation.</title>
        <authorList>
            <consortium name="The Broad Institute Genomics Platform"/>
            <consortium name="The Broad Institute Genome Sequencing Center for Infectious Disease"/>
            <person name="Wu L."/>
            <person name="Ma J."/>
        </authorList>
    </citation>
    <scope>NUCLEOTIDE SEQUENCE [LARGE SCALE GENOMIC DNA]</scope>
    <source>
        <strain evidence="2 3">JCM 16331</strain>
    </source>
</reference>
<keyword evidence="1" id="KW-0472">Membrane</keyword>
<keyword evidence="1" id="KW-1133">Transmembrane helix</keyword>
<evidence type="ECO:0000313" key="2">
    <source>
        <dbReference type="EMBL" id="GGN05711.1"/>
    </source>
</evidence>
<name>A0A830G7A4_9EURY</name>
<protein>
    <submittedName>
        <fullName evidence="2">Uncharacterized protein</fullName>
    </submittedName>
</protein>
<evidence type="ECO:0000256" key="1">
    <source>
        <dbReference type="SAM" id="Phobius"/>
    </source>
</evidence>
<comment type="caution">
    <text evidence="2">The sequence shown here is derived from an EMBL/GenBank/DDBJ whole genome shotgun (WGS) entry which is preliminary data.</text>
</comment>
<dbReference type="Proteomes" id="UP000608850">
    <property type="component" value="Unassembled WGS sequence"/>
</dbReference>
<dbReference type="RefSeq" id="WP_188876319.1">
    <property type="nucleotide sequence ID" value="NZ_BMOQ01000001.1"/>
</dbReference>
<accession>A0A830G7A4</accession>
<proteinExistence type="predicted"/>
<dbReference type="AlphaFoldDB" id="A0A830G7A4"/>
<feature type="transmembrane region" description="Helical" evidence="1">
    <location>
        <begin position="33"/>
        <end position="54"/>
    </location>
</feature>
<gene>
    <name evidence="2" type="ORF">GCM10009021_00730</name>
</gene>
<feature type="transmembrane region" description="Helical" evidence="1">
    <location>
        <begin position="7"/>
        <end position="27"/>
    </location>
</feature>
<keyword evidence="3" id="KW-1185">Reference proteome</keyword>
<keyword evidence="1" id="KW-0812">Transmembrane</keyword>